<protein>
    <recommendedName>
        <fullName evidence="1">HTH cro/C1-type domain-containing protein</fullName>
    </recommendedName>
</protein>
<dbReference type="InterPro" id="IPR001387">
    <property type="entry name" value="Cro/C1-type_HTH"/>
</dbReference>
<proteinExistence type="predicted"/>
<dbReference type="GO" id="GO:0003677">
    <property type="term" value="F:DNA binding"/>
    <property type="evidence" value="ECO:0007669"/>
    <property type="project" value="InterPro"/>
</dbReference>
<dbReference type="AlphaFoldDB" id="A0A6N3FS03"/>
<reference evidence="2" key="1">
    <citation type="submission" date="2019-11" db="EMBL/GenBank/DDBJ databases">
        <authorList>
            <person name="Feng L."/>
        </authorList>
    </citation>
    <scope>NUCLEOTIDE SEQUENCE</scope>
    <source>
        <strain evidence="2">ElimosumLFYP34</strain>
    </source>
</reference>
<dbReference type="SUPFAM" id="SSF47413">
    <property type="entry name" value="lambda repressor-like DNA-binding domains"/>
    <property type="match status" value="1"/>
</dbReference>
<sequence length="70" mass="7934">MPRPTNQLTDFGKWVKKVLIDKEMTVSELAKAIGYSQTMVSKVIHGERPGHRCRAEITKYLSSLDIDEVS</sequence>
<dbReference type="Pfam" id="PF13443">
    <property type="entry name" value="HTH_26"/>
    <property type="match status" value="1"/>
</dbReference>
<dbReference type="CDD" id="cd00093">
    <property type="entry name" value="HTH_XRE"/>
    <property type="match status" value="1"/>
</dbReference>
<evidence type="ECO:0000313" key="2">
    <source>
        <dbReference type="EMBL" id="VYU54800.1"/>
    </source>
</evidence>
<dbReference type="EMBL" id="CACRTR010000012">
    <property type="protein sequence ID" value="VYU54800.1"/>
    <property type="molecule type" value="Genomic_DNA"/>
</dbReference>
<dbReference type="InterPro" id="IPR010982">
    <property type="entry name" value="Lambda_DNA-bd_dom_sf"/>
</dbReference>
<evidence type="ECO:0000259" key="1">
    <source>
        <dbReference type="PROSITE" id="PS50943"/>
    </source>
</evidence>
<feature type="domain" description="HTH cro/C1-type" evidence="1">
    <location>
        <begin position="15"/>
        <end position="48"/>
    </location>
</feature>
<dbReference type="PROSITE" id="PS50943">
    <property type="entry name" value="HTH_CROC1"/>
    <property type="match status" value="1"/>
</dbReference>
<accession>A0A6N3FS03</accession>
<gene>
    <name evidence="2" type="ORF">ELLFYP34_00551</name>
</gene>
<name>A0A6N3FS03_EUBLI</name>
<dbReference type="Gene3D" id="1.10.260.40">
    <property type="entry name" value="lambda repressor-like DNA-binding domains"/>
    <property type="match status" value="1"/>
</dbReference>
<organism evidence="2">
    <name type="scientific">Eubacterium limosum</name>
    <dbReference type="NCBI Taxonomy" id="1736"/>
    <lineage>
        <taxon>Bacteria</taxon>
        <taxon>Bacillati</taxon>
        <taxon>Bacillota</taxon>
        <taxon>Clostridia</taxon>
        <taxon>Eubacteriales</taxon>
        <taxon>Eubacteriaceae</taxon>
        <taxon>Eubacterium</taxon>
    </lineage>
</organism>